<dbReference type="RefSeq" id="WP_055457448.1">
    <property type="nucleotide sequence ID" value="NZ_CP018095.1"/>
</dbReference>
<name>A0AAC9NZ01_9HYPH</name>
<dbReference type="AlphaFoldDB" id="A0AAC9NZ01"/>
<keyword evidence="2" id="KW-1185">Reference proteome</keyword>
<gene>
    <name evidence="1" type="ORF">BOQ54_12575</name>
</gene>
<organism evidence="1 2">
    <name type="scientific">Chelatococcus daeguensis</name>
    <dbReference type="NCBI Taxonomy" id="444444"/>
    <lineage>
        <taxon>Bacteria</taxon>
        <taxon>Pseudomonadati</taxon>
        <taxon>Pseudomonadota</taxon>
        <taxon>Alphaproteobacteria</taxon>
        <taxon>Hyphomicrobiales</taxon>
        <taxon>Chelatococcaceae</taxon>
        <taxon>Chelatococcus</taxon>
    </lineage>
</organism>
<protein>
    <recommendedName>
        <fullName evidence="3">Transcriptional activator HlyU</fullName>
    </recommendedName>
</protein>
<evidence type="ECO:0000313" key="1">
    <source>
        <dbReference type="EMBL" id="APF38059.1"/>
    </source>
</evidence>
<reference evidence="1 2" key="1">
    <citation type="submission" date="2016-11" db="EMBL/GenBank/DDBJ databases">
        <title>Complete genome sequence of the aerobically denitrifying bacterium Chelatococcus daeguensis TAD1.</title>
        <authorList>
            <person name="Yang Y."/>
            <person name="Huang S."/>
            <person name="Lin E."/>
        </authorList>
    </citation>
    <scope>NUCLEOTIDE SEQUENCE [LARGE SCALE GENOMIC DNA]</scope>
    <source>
        <strain evidence="1 2">TAD1</strain>
    </source>
</reference>
<evidence type="ECO:0000313" key="2">
    <source>
        <dbReference type="Proteomes" id="UP000182703"/>
    </source>
</evidence>
<dbReference type="Pfam" id="PF10115">
    <property type="entry name" value="HlyU"/>
    <property type="match status" value="1"/>
</dbReference>
<evidence type="ECO:0008006" key="3">
    <source>
        <dbReference type="Google" id="ProtNLM"/>
    </source>
</evidence>
<sequence length="100" mass="10950">MSFWKGLLGGLFGGGREASPEDAPAGEAVEYKGFRIRPAPYPAGAQFQTAGIIEKEIGGETKEYRFVRAETHASRGDAENFALTKGRQIIDEQGERIFKD</sequence>
<dbReference type="KEGG" id="cdq:BOQ54_12575"/>
<dbReference type="Proteomes" id="UP000182703">
    <property type="component" value="Chromosome"/>
</dbReference>
<accession>A0AAC9NZ01</accession>
<dbReference type="InterPro" id="IPR018772">
    <property type="entry name" value="Transcription_activator_HlyU"/>
</dbReference>
<dbReference type="EMBL" id="CP018095">
    <property type="protein sequence ID" value="APF38059.1"/>
    <property type="molecule type" value="Genomic_DNA"/>
</dbReference>
<proteinExistence type="predicted"/>